<dbReference type="EMBL" id="CP009706">
    <property type="protein sequence ID" value="AIU72547.1"/>
    <property type="molecule type" value="Genomic_DNA"/>
</dbReference>
<protein>
    <submittedName>
        <fullName evidence="2">Transcriptional regulator</fullName>
    </submittedName>
</protein>
<keyword evidence="1" id="KW-0812">Transmembrane</keyword>
<dbReference type="GO" id="GO:0006355">
    <property type="term" value="P:regulation of DNA-templated transcription"/>
    <property type="evidence" value="ECO:0007669"/>
    <property type="project" value="InterPro"/>
</dbReference>
<reference evidence="2 3" key="1">
    <citation type="journal article" date="2014" name="Gut Pathog.">
        <title>Gene clusters of Hafnia alvei strain FB1 important in survival and pathogenesis: a draft genome perspective.</title>
        <authorList>
            <person name="Tan J.Y."/>
            <person name="Yin W.F."/>
            <person name="Chan K.G."/>
        </authorList>
    </citation>
    <scope>NUCLEOTIDE SEQUENCE [LARGE SCALE GENOMIC DNA]</scope>
    <source>
        <strain evidence="2 3">FB1</strain>
    </source>
</reference>
<dbReference type="Proteomes" id="UP000029986">
    <property type="component" value="Chromosome"/>
</dbReference>
<sequence>MNDVSKDDTIFILGDGIRFEPEKRCLINDFGTVINLPENSYRFLLLLLEGETDKQNIINQVWHEQRGSVSDSSYYGQIYMLRKSFDQIGLSSAFIKTIPRKGVKYMGNVLREKKYLPDSGQEDKVPALSLATTVGMSEALASPLETMGYAHHKEPSNNGKEWYHSRRWNVFISILSLLAVCWISTLVVVVILFFAK</sequence>
<name>A0A097R1F5_HAFAL</name>
<keyword evidence="3" id="KW-1185">Reference proteome</keyword>
<dbReference type="RefSeq" id="WP_025801723.1">
    <property type="nucleotide sequence ID" value="NZ_CP009706.1"/>
</dbReference>
<evidence type="ECO:0000313" key="3">
    <source>
        <dbReference type="Proteomes" id="UP000029986"/>
    </source>
</evidence>
<dbReference type="OrthoDB" id="7003224at2"/>
<dbReference type="InterPro" id="IPR016032">
    <property type="entry name" value="Sig_transdc_resp-reg_C-effctor"/>
</dbReference>
<gene>
    <name evidence="2" type="ORF">AT03_09205</name>
</gene>
<dbReference type="PATRIC" id="fig|1453496.5.peg.1842"/>
<evidence type="ECO:0000256" key="1">
    <source>
        <dbReference type="SAM" id="Phobius"/>
    </source>
</evidence>
<dbReference type="Gene3D" id="1.10.10.10">
    <property type="entry name" value="Winged helix-like DNA-binding domain superfamily/Winged helix DNA-binding domain"/>
    <property type="match status" value="1"/>
</dbReference>
<dbReference type="GeneID" id="56891524"/>
<evidence type="ECO:0000313" key="2">
    <source>
        <dbReference type="EMBL" id="AIU72547.1"/>
    </source>
</evidence>
<dbReference type="eggNOG" id="COG3710">
    <property type="taxonomic scope" value="Bacteria"/>
</dbReference>
<dbReference type="AlphaFoldDB" id="A0A097R1F5"/>
<proteinExistence type="predicted"/>
<keyword evidence="1" id="KW-0472">Membrane</keyword>
<dbReference type="GO" id="GO:0003677">
    <property type="term" value="F:DNA binding"/>
    <property type="evidence" value="ECO:0007669"/>
    <property type="project" value="InterPro"/>
</dbReference>
<dbReference type="HOGENOM" id="CLU_1388527_0_0_6"/>
<dbReference type="SUPFAM" id="SSF46894">
    <property type="entry name" value="C-terminal effector domain of the bipartite response regulators"/>
    <property type="match status" value="1"/>
</dbReference>
<feature type="transmembrane region" description="Helical" evidence="1">
    <location>
        <begin position="170"/>
        <end position="195"/>
    </location>
</feature>
<dbReference type="InterPro" id="IPR036388">
    <property type="entry name" value="WH-like_DNA-bd_sf"/>
</dbReference>
<dbReference type="KEGG" id="hav:AT03_09205"/>
<accession>A0A097R1F5</accession>
<organism evidence="2 3">
    <name type="scientific">Hafnia alvei FB1</name>
    <dbReference type="NCBI Taxonomy" id="1453496"/>
    <lineage>
        <taxon>Bacteria</taxon>
        <taxon>Pseudomonadati</taxon>
        <taxon>Pseudomonadota</taxon>
        <taxon>Gammaproteobacteria</taxon>
        <taxon>Enterobacterales</taxon>
        <taxon>Hafniaceae</taxon>
        <taxon>Hafnia</taxon>
    </lineage>
</organism>
<keyword evidence="1" id="KW-1133">Transmembrane helix</keyword>